<reference evidence="8" key="1">
    <citation type="submission" date="2015-05" db="EMBL/GenBank/DDBJ databases">
        <title>Characterization of AcyB2 and Trm22 as positive transcriptional regulators for Carbomycin biosynthesis in Streptomyces thermotolerans ATCC 11416.</title>
        <authorList>
            <person name="Zhong J."/>
            <person name="Dai J."/>
            <person name="Wang Y."/>
            <person name="He W."/>
        </authorList>
    </citation>
    <scope>NUCLEOTIDE SEQUENCE</scope>
    <source>
        <strain evidence="8">ATCC 11416</strain>
    </source>
</reference>
<keyword evidence="2" id="KW-0328">Glycosyltransferase</keyword>
<evidence type="ECO:0000256" key="5">
    <source>
        <dbReference type="SAM" id="SignalP"/>
    </source>
</evidence>
<evidence type="ECO:0000256" key="4">
    <source>
        <dbReference type="SAM" id="MobiDB-lite"/>
    </source>
</evidence>
<accession>A0A0P0KGG4</accession>
<evidence type="ECO:0000256" key="1">
    <source>
        <dbReference type="ARBA" id="ARBA00006962"/>
    </source>
</evidence>
<dbReference type="Pfam" id="PF06722">
    <property type="entry name" value="EryCIII-like_C"/>
    <property type="match status" value="1"/>
</dbReference>
<feature type="domain" description="Erythromycin biosynthesis protein CIII-like C-terminal" evidence="6">
    <location>
        <begin position="242"/>
        <end position="384"/>
    </location>
</feature>
<dbReference type="Pfam" id="PF21036">
    <property type="entry name" value="EryCIII-like_N"/>
    <property type="match status" value="1"/>
</dbReference>
<dbReference type="InterPro" id="IPR002213">
    <property type="entry name" value="UDP_glucos_trans"/>
</dbReference>
<feature type="domain" description="Erythromycin biosynthesis protein CIII-like N-terminal" evidence="7">
    <location>
        <begin position="22"/>
        <end position="225"/>
    </location>
</feature>
<evidence type="ECO:0000256" key="2">
    <source>
        <dbReference type="ARBA" id="ARBA00022676"/>
    </source>
</evidence>
<dbReference type="SUPFAM" id="SSF53756">
    <property type="entry name" value="UDP-Glycosyltransferase/glycogen phosphorylase"/>
    <property type="match status" value="1"/>
</dbReference>
<evidence type="ECO:0000259" key="6">
    <source>
        <dbReference type="Pfam" id="PF06722"/>
    </source>
</evidence>
<dbReference type="GO" id="GO:0008194">
    <property type="term" value="F:UDP-glycosyltransferase activity"/>
    <property type="evidence" value="ECO:0007669"/>
    <property type="project" value="InterPro"/>
</dbReference>
<dbReference type="GO" id="GO:0017000">
    <property type="term" value="P:antibiotic biosynthetic process"/>
    <property type="evidence" value="ECO:0007669"/>
    <property type="project" value="UniProtKB-ARBA"/>
</dbReference>
<evidence type="ECO:0000259" key="7">
    <source>
        <dbReference type="Pfam" id="PF21036"/>
    </source>
</evidence>
<dbReference type="Gene3D" id="3.40.50.2000">
    <property type="entry name" value="Glycogen Phosphorylase B"/>
    <property type="match status" value="2"/>
</dbReference>
<sequence>MRFLFTTAPLAGHLLPLVPVAWALRAAGHDVLLTTRQNAVSMALRSGLPAVSCGPAAEFTDLVDGEPRPDGATPPDAMGMPHDRGGQRYAHGRVLARMAVGSLAGIGRLARGWRPDLIVSERAESAGPLIAAGLGIPWVRYHWSVSELREYRDAADVELAPELDRLGIPGPPEPALVLDPWPAGLRAAHAVGHHGVRHVAANGDAPLPDWLFERRDRPRICVTLGTLLPRYGATGAPGRIAALIDELTRLDADLVVAVDDDVVVGWPPLPSAVRHAGRLPLADVLPACDAVVTHGGQGTALTAVAAGLPQVVVPHLDDQFDNAEALSAAGAAVLIPPSDATPAAVSAGCAELLGNPSYAKATDRLADDMALMPAPADAVALLERLGGGTR</sequence>
<feature type="signal peptide" evidence="5">
    <location>
        <begin position="1"/>
        <end position="23"/>
    </location>
</feature>
<gene>
    <name evidence="8" type="primary">cbm20</name>
</gene>
<dbReference type="InterPro" id="IPR050426">
    <property type="entry name" value="Glycosyltransferase_28"/>
</dbReference>
<keyword evidence="5" id="KW-0732">Signal</keyword>
<feature type="chain" id="PRO_5038857234" evidence="5">
    <location>
        <begin position="24"/>
        <end position="390"/>
    </location>
</feature>
<dbReference type="CDD" id="cd03784">
    <property type="entry name" value="GT1_Gtf-like"/>
    <property type="match status" value="1"/>
</dbReference>
<dbReference type="GO" id="GO:0016758">
    <property type="term" value="F:hexosyltransferase activity"/>
    <property type="evidence" value="ECO:0007669"/>
    <property type="project" value="UniProtKB-ARBA"/>
</dbReference>
<dbReference type="SMR" id="A0A0P0KGG4"/>
<dbReference type="FunFam" id="3.40.50.2000:FF:000072">
    <property type="entry name" value="Glycosyl transferase"/>
    <property type="match status" value="1"/>
</dbReference>
<dbReference type="PANTHER" id="PTHR48050">
    <property type="entry name" value="STEROL 3-BETA-GLUCOSYLTRANSFERASE"/>
    <property type="match status" value="1"/>
</dbReference>
<dbReference type="InterPro" id="IPR048284">
    <property type="entry name" value="EryCIII-like_N"/>
</dbReference>
<organism evidence="8">
    <name type="scientific">Streptomyces thermotolerans</name>
    <dbReference type="NCBI Taxonomy" id="80858"/>
    <lineage>
        <taxon>Bacteria</taxon>
        <taxon>Bacillati</taxon>
        <taxon>Actinomycetota</taxon>
        <taxon>Actinomycetes</taxon>
        <taxon>Kitasatosporales</taxon>
        <taxon>Streptomycetaceae</taxon>
        <taxon>Streptomyces</taxon>
    </lineage>
</organism>
<dbReference type="InterPro" id="IPR010610">
    <property type="entry name" value="EryCIII-like_C"/>
</dbReference>
<name>A0A0P0KGG4_STRTH</name>
<evidence type="ECO:0000256" key="3">
    <source>
        <dbReference type="ARBA" id="ARBA00022679"/>
    </source>
</evidence>
<dbReference type="PANTHER" id="PTHR48050:SF13">
    <property type="entry name" value="STEROL 3-BETA-GLUCOSYLTRANSFERASE UGT80A2"/>
    <property type="match status" value="1"/>
</dbReference>
<feature type="region of interest" description="Disordered" evidence="4">
    <location>
        <begin position="60"/>
        <end position="81"/>
    </location>
</feature>
<comment type="similarity">
    <text evidence="1">Belongs to the glycosyltransferase 28 family.</text>
</comment>
<keyword evidence="3 8" id="KW-0808">Transferase</keyword>
<dbReference type="AlphaFoldDB" id="A0A0P0KGG4"/>
<evidence type="ECO:0000313" key="8">
    <source>
        <dbReference type="EMBL" id="ALK28509.1"/>
    </source>
</evidence>
<protein>
    <submittedName>
        <fullName evidence="8">Glycosyltransferase</fullName>
    </submittedName>
</protein>
<proteinExistence type="inferred from homology"/>
<dbReference type="EMBL" id="KR818745">
    <property type="protein sequence ID" value="ALK28509.1"/>
    <property type="molecule type" value="Genomic_DNA"/>
</dbReference>